<dbReference type="InterPro" id="IPR021778">
    <property type="entry name" value="Se/S_carrier-like"/>
</dbReference>
<keyword evidence="3" id="KW-1185">Reference proteome</keyword>
<evidence type="ECO:0000259" key="1">
    <source>
        <dbReference type="Pfam" id="PF11823"/>
    </source>
</evidence>
<proteinExistence type="predicted"/>
<dbReference type="KEGG" id="glo:Glov_2447"/>
<dbReference type="EMBL" id="CP001089">
    <property type="protein sequence ID" value="ACD96161.1"/>
    <property type="molecule type" value="Genomic_DNA"/>
</dbReference>
<evidence type="ECO:0000313" key="3">
    <source>
        <dbReference type="Proteomes" id="UP000002420"/>
    </source>
</evidence>
<name>B3E5S0_TRIL1</name>
<dbReference type="STRING" id="398767.Glov_2447"/>
<gene>
    <name evidence="2" type="ordered locus">Glov_2447</name>
</gene>
<dbReference type="RefSeq" id="WP_012470494.1">
    <property type="nucleotide sequence ID" value="NC_010814.1"/>
</dbReference>
<protein>
    <recommendedName>
        <fullName evidence="1">Putative Se/S carrier protein-like domain-containing protein</fullName>
    </recommendedName>
</protein>
<feature type="domain" description="Putative Se/S carrier protein-like" evidence="1">
    <location>
        <begin position="10"/>
        <end position="74"/>
    </location>
</feature>
<dbReference type="eggNOG" id="ENOG5033A63">
    <property type="taxonomic scope" value="Bacteria"/>
</dbReference>
<dbReference type="Proteomes" id="UP000002420">
    <property type="component" value="Chromosome"/>
</dbReference>
<dbReference type="Pfam" id="PF11823">
    <property type="entry name" value="Se_S_carrier"/>
    <property type="match status" value="1"/>
</dbReference>
<dbReference type="HOGENOM" id="CLU_167443_3_1_7"/>
<sequence>MGQQVVAEGQYLAVFNSTHRVLKAEGLLKAQGLPIMLIPAPRAVQADCGLAIRFDENLREAVMQLLADQSLLPAFLCQLRGDEYIILQEFNHENH</sequence>
<dbReference type="AlphaFoldDB" id="B3E5S0"/>
<evidence type="ECO:0000313" key="2">
    <source>
        <dbReference type="EMBL" id="ACD96161.1"/>
    </source>
</evidence>
<reference evidence="2 3" key="1">
    <citation type="submission" date="2008-05" db="EMBL/GenBank/DDBJ databases">
        <title>Complete sequence of chromosome of Geobacter lovleyi SZ.</title>
        <authorList>
            <consortium name="US DOE Joint Genome Institute"/>
            <person name="Lucas S."/>
            <person name="Copeland A."/>
            <person name="Lapidus A."/>
            <person name="Glavina del Rio T."/>
            <person name="Dalin E."/>
            <person name="Tice H."/>
            <person name="Bruce D."/>
            <person name="Goodwin L."/>
            <person name="Pitluck S."/>
            <person name="Chertkov O."/>
            <person name="Meincke L."/>
            <person name="Brettin T."/>
            <person name="Detter J.C."/>
            <person name="Han C."/>
            <person name="Tapia R."/>
            <person name="Kuske C.R."/>
            <person name="Schmutz J."/>
            <person name="Larimer F."/>
            <person name="Land M."/>
            <person name="Hauser L."/>
            <person name="Kyrpides N."/>
            <person name="Mikhailova N."/>
            <person name="Sung Y."/>
            <person name="Fletcher K.E."/>
            <person name="Ritalahti K.M."/>
            <person name="Loeffler F.E."/>
            <person name="Richardson P."/>
        </authorList>
    </citation>
    <scope>NUCLEOTIDE SEQUENCE [LARGE SCALE GENOMIC DNA]</scope>
    <source>
        <strain evidence="3">ATCC BAA-1151 / DSM 17278 / SZ</strain>
    </source>
</reference>
<accession>B3E5S0</accession>
<organism evidence="2 3">
    <name type="scientific">Trichlorobacter lovleyi (strain ATCC BAA-1151 / DSM 17278 / SZ)</name>
    <name type="common">Geobacter lovleyi</name>
    <dbReference type="NCBI Taxonomy" id="398767"/>
    <lineage>
        <taxon>Bacteria</taxon>
        <taxon>Pseudomonadati</taxon>
        <taxon>Thermodesulfobacteriota</taxon>
        <taxon>Desulfuromonadia</taxon>
        <taxon>Geobacterales</taxon>
        <taxon>Geobacteraceae</taxon>
        <taxon>Trichlorobacter</taxon>
    </lineage>
</organism>